<gene>
    <name evidence="3" type="ORF">DCAR_0727110</name>
</gene>
<feature type="region of interest" description="Disordered" evidence="2">
    <location>
        <begin position="299"/>
        <end position="361"/>
    </location>
</feature>
<organism evidence="3 4">
    <name type="scientific">Daucus carota subsp. sativus</name>
    <name type="common">Carrot</name>
    <dbReference type="NCBI Taxonomy" id="79200"/>
    <lineage>
        <taxon>Eukaryota</taxon>
        <taxon>Viridiplantae</taxon>
        <taxon>Streptophyta</taxon>
        <taxon>Embryophyta</taxon>
        <taxon>Tracheophyta</taxon>
        <taxon>Spermatophyta</taxon>
        <taxon>Magnoliopsida</taxon>
        <taxon>eudicotyledons</taxon>
        <taxon>Gunneridae</taxon>
        <taxon>Pentapetalae</taxon>
        <taxon>asterids</taxon>
        <taxon>campanulids</taxon>
        <taxon>Apiales</taxon>
        <taxon>Apiaceae</taxon>
        <taxon>Apioideae</taxon>
        <taxon>Scandiceae</taxon>
        <taxon>Daucinae</taxon>
        <taxon>Daucus</taxon>
        <taxon>Daucus sect. Daucus</taxon>
    </lineage>
</organism>
<protein>
    <recommendedName>
        <fullName evidence="5">GAG-pre-integrase domain-containing protein</fullName>
    </recommendedName>
</protein>
<feature type="coiled-coil region" evidence="1">
    <location>
        <begin position="102"/>
        <end position="129"/>
    </location>
</feature>
<evidence type="ECO:0000256" key="1">
    <source>
        <dbReference type="SAM" id="Coils"/>
    </source>
</evidence>
<dbReference type="KEGG" id="dcr:108194438"/>
<evidence type="ECO:0000313" key="3">
    <source>
        <dbReference type="EMBL" id="WOH07677.1"/>
    </source>
</evidence>
<name>A0AAF0XIC0_DAUCS</name>
<evidence type="ECO:0000313" key="4">
    <source>
        <dbReference type="Proteomes" id="UP000077755"/>
    </source>
</evidence>
<evidence type="ECO:0000256" key="2">
    <source>
        <dbReference type="SAM" id="MobiDB-lite"/>
    </source>
</evidence>
<feature type="compositionally biased region" description="Basic and acidic residues" evidence="2">
    <location>
        <begin position="310"/>
        <end position="326"/>
    </location>
</feature>
<dbReference type="PANTHER" id="PTHR34222">
    <property type="entry name" value="GAG_PRE-INTEGRS DOMAIN-CONTAINING PROTEIN"/>
    <property type="match status" value="1"/>
</dbReference>
<evidence type="ECO:0008006" key="5">
    <source>
        <dbReference type="Google" id="ProtNLM"/>
    </source>
</evidence>
<keyword evidence="1" id="KW-0175">Coiled coil</keyword>
<reference evidence="3" key="1">
    <citation type="journal article" date="2016" name="Nat. Genet.">
        <title>A high-quality carrot genome assembly provides new insights into carotenoid accumulation and asterid genome evolution.</title>
        <authorList>
            <person name="Iorizzo M."/>
            <person name="Ellison S."/>
            <person name="Senalik D."/>
            <person name="Zeng P."/>
            <person name="Satapoomin P."/>
            <person name="Huang J."/>
            <person name="Bowman M."/>
            <person name="Iovene M."/>
            <person name="Sanseverino W."/>
            <person name="Cavagnaro P."/>
            <person name="Yildiz M."/>
            <person name="Macko-Podgorni A."/>
            <person name="Moranska E."/>
            <person name="Grzebelus E."/>
            <person name="Grzebelus D."/>
            <person name="Ashrafi H."/>
            <person name="Zheng Z."/>
            <person name="Cheng S."/>
            <person name="Spooner D."/>
            <person name="Van Deynze A."/>
            <person name="Simon P."/>
        </authorList>
    </citation>
    <scope>NUCLEOTIDE SEQUENCE</scope>
    <source>
        <tissue evidence="3">Leaf</tissue>
    </source>
</reference>
<keyword evidence="4" id="KW-1185">Reference proteome</keyword>
<dbReference type="PANTHER" id="PTHR34222:SF97">
    <property type="entry name" value="CATALYTIC REGION, PUTATIVE-RELATED"/>
    <property type="match status" value="1"/>
</dbReference>
<accession>A0AAF0XIC0</accession>
<dbReference type="EMBL" id="CP093349">
    <property type="protein sequence ID" value="WOH07677.1"/>
    <property type="molecule type" value="Genomic_DNA"/>
</dbReference>
<dbReference type="Proteomes" id="UP000077755">
    <property type="component" value="Chromosome 7"/>
</dbReference>
<dbReference type="AlphaFoldDB" id="A0AAF0XIC0"/>
<sequence length="361" mass="41662">MHKMQEERDQRKKLLQFFMGLNESFTAARGQTLMINPLPSVPQAYSFVKEEERQRMGHNTTQSFTANVKNNSQTSKMQSSVPNNTNDSLTKRATLKCVYCHKEGHQHSLEQLEQQVAQMSQLMTAMINNKVMGTPEDHVAGLAYSMLSYSPHDSLHTWIMDTDDSTHAIEFNSSQFLVKHKGIVLTSGTQKGGLYYLFVNTVIPHINNVGPSVNNLPSKLWHLRLVHAPHDILKHITSLDISAPCSKDCLVCPTAKQSMLPFPKHSSSHANSPFILVHMDVWGSYKVTTTEGCRYRDEYRDKGRRRSRSRSRDRSSHEYRGRDRDYHHRSRNRSLSPDYRKDRERSRYDDARRSRSRSRGR</sequence>
<proteinExistence type="predicted"/>
<reference evidence="3" key="2">
    <citation type="submission" date="2022-03" db="EMBL/GenBank/DDBJ databases">
        <title>Draft title - Genomic analysis of global carrot germplasm unveils the trajectory of domestication and the origin of high carotenoid orange carrot.</title>
        <authorList>
            <person name="Iorizzo M."/>
            <person name="Ellison S."/>
            <person name="Senalik D."/>
            <person name="Macko-Podgorni A."/>
            <person name="Grzebelus D."/>
            <person name="Bostan H."/>
            <person name="Rolling W."/>
            <person name="Curaba J."/>
            <person name="Simon P."/>
        </authorList>
    </citation>
    <scope>NUCLEOTIDE SEQUENCE</scope>
    <source>
        <tissue evidence="3">Leaf</tissue>
    </source>
</reference>
<feature type="compositionally biased region" description="Basic and acidic residues" evidence="2">
    <location>
        <begin position="338"/>
        <end position="353"/>
    </location>
</feature>